<dbReference type="GO" id="GO:0016616">
    <property type="term" value="F:oxidoreductase activity, acting on the CH-OH group of donors, NAD or NADP as acceptor"/>
    <property type="evidence" value="ECO:0007669"/>
    <property type="project" value="InterPro"/>
</dbReference>
<evidence type="ECO:0000313" key="4">
    <source>
        <dbReference type="EMBL" id="QWT49978.1"/>
    </source>
</evidence>
<dbReference type="GO" id="GO:0006631">
    <property type="term" value="P:fatty acid metabolic process"/>
    <property type="evidence" value="ECO:0007669"/>
    <property type="project" value="InterPro"/>
</dbReference>
<organism evidence="4 5">
    <name type="scientific">Azospira inquinata</name>
    <dbReference type="NCBI Taxonomy" id="2785627"/>
    <lineage>
        <taxon>Bacteria</taxon>
        <taxon>Pseudomonadati</taxon>
        <taxon>Pseudomonadota</taxon>
        <taxon>Betaproteobacteria</taxon>
        <taxon>Rhodocyclales</taxon>
        <taxon>Rhodocyclaceae</taxon>
        <taxon>Azospira</taxon>
    </lineage>
</organism>
<dbReference type="Pfam" id="PF00725">
    <property type="entry name" value="3HCDH"/>
    <property type="match status" value="1"/>
</dbReference>
<evidence type="ECO:0000313" key="5">
    <source>
        <dbReference type="Proteomes" id="UP000683428"/>
    </source>
</evidence>
<keyword evidence="1" id="KW-0560">Oxidoreductase</keyword>
<dbReference type="RefSeq" id="WP_216131540.1">
    <property type="nucleotide sequence ID" value="NZ_CP064782.1"/>
</dbReference>
<dbReference type="KEGG" id="aiq:Azoinq_05080"/>
<dbReference type="InterPro" id="IPR006176">
    <property type="entry name" value="3-OHacyl-CoA_DH_NAD-bd"/>
</dbReference>
<evidence type="ECO:0000259" key="3">
    <source>
        <dbReference type="Pfam" id="PF02737"/>
    </source>
</evidence>
<dbReference type="GO" id="GO:0070403">
    <property type="term" value="F:NAD+ binding"/>
    <property type="evidence" value="ECO:0007669"/>
    <property type="project" value="InterPro"/>
</dbReference>
<feature type="domain" description="3-hydroxyacyl-CoA dehydrogenase C-terminal" evidence="2">
    <location>
        <begin position="191"/>
        <end position="257"/>
    </location>
</feature>
<protein>
    <submittedName>
        <fullName evidence="4">3-hydroxyacyl-CoA dehydrogenase</fullName>
    </submittedName>
</protein>
<dbReference type="PANTHER" id="PTHR48075:SF5">
    <property type="entry name" value="3-HYDROXYBUTYRYL-COA DEHYDROGENASE"/>
    <property type="match status" value="1"/>
</dbReference>
<keyword evidence="5" id="KW-1185">Reference proteome</keyword>
<feature type="domain" description="3-hydroxyacyl-CoA dehydrogenase NAD binding" evidence="3">
    <location>
        <begin position="8"/>
        <end position="187"/>
    </location>
</feature>
<evidence type="ECO:0000256" key="1">
    <source>
        <dbReference type="ARBA" id="ARBA00023002"/>
    </source>
</evidence>
<reference evidence="4" key="1">
    <citation type="submission" date="2020-11" db="EMBL/GenBank/DDBJ databases">
        <title>Azospira inquinata sp. nov.</title>
        <authorList>
            <person name="Moe W.M."/>
            <person name="Mikes M.C."/>
        </authorList>
    </citation>
    <scope>NUCLEOTIDE SEQUENCE</scope>
    <source>
        <strain evidence="4">Azo-3</strain>
    </source>
</reference>
<sequence length="319" mass="33901">MQADDIKTVALVGTGVIGASWAVAFLGAGLTVRATDPAPGAEGRLRDFVAQAWPDMVSLGRHGGRSLEAAQGALVFCADGGEAARGADLVQENAPERLDVKRETYAALEAVLAPQALIASSTSGIMPSQLQASLQHPERLLVGHPFNPPHLIPLVEVVPGQATTEPYVTLAMDFYRRLGKTPIRLRKEVVGHIANRLQAAIWREAVYLAREGVASVEDIDLAVAAGPGQRWSIMGPSLTFHLAGGQGGMAHFLDHLGPAMETWWAALGEVHLDEPTRAMLVDAFGPPNPDQLARAVAHRDQALLRRLKALAADQADTGK</sequence>
<gene>
    <name evidence="4" type="ORF">Azoinq_05080</name>
</gene>
<evidence type="ECO:0000259" key="2">
    <source>
        <dbReference type="Pfam" id="PF00725"/>
    </source>
</evidence>
<dbReference type="EMBL" id="CP064782">
    <property type="protein sequence ID" value="QWT49978.1"/>
    <property type="molecule type" value="Genomic_DNA"/>
</dbReference>
<proteinExistence type="predicted"/>
<accession>A0A975SP57</accession>
<dbReference type="InterPro" id="IPR022694">
    <property type="entry name" value="3-OHacyl-CoA_DH"/>
</dbReference>
<dbReference type="PIRSF" id="PIRSF000105">
    <property type="entry name" value="HCDH"/>
    <property type="match status" value="1"/>
</dbReference>
<dbReference type="Pfam" id="PF02737">
    <property type="entry name" value="3HCDH_N"/>
    <property type="match status" value="1"/>
</dbReference>
<name>A0A975SP57_9RHOO</name>
<dbReference type="InterPro" id="IPR006108">
    <property type="entry name" value="3HC_DH_C"/>
</dbReference>
<dbReference type="AlphaFoldDB" id="A0A975SP57"/>
<dbReference type="Proteomes" id="UP000683428">
    <property type="component" value="Chromosome"/>
</dbReference>
<dbReference type="PANTHER" id="PTHR48075">
    <property type="entry name" value="3-HYDROXYACYL-COA DEHYDROGENASE FAMILY PROTEIN"/>
    <property type="match status" value="1"/>
</dbReference>